<dbReference type="RefSeq" id="WP_011847830.1">
    <property type="nucleotide sequence ID" value="NC_009052.1"/>
</dbReference>
<name>A3D8U7_SHEB5</name>
<dbReference type="InterPro" id="IPR018958">
    <property type="entry name" value="Knr4/Smi1-like_dom"/>
</dbReference>
<dbReference type="EMBL" id="CP000563">
    <property type="protein sequence ID" value="ABN63160.1"/>
    <property type="molecule type" value="Genomic_DNA"/>
</dbReference>
<keyword evidence="3" id="KW-1185">Reference proteome</keyword>
<protein>
    <recommendedName>
        <fullName evidence="1">Knr4/Smi1-like domain-containing protein</fullName>
    </recommendedName>
</protein>
<evidence type="ECO:0000313" key="3">
    <source>
        <dbReference type="Proteomes" id="UP000001557"/>
    </source>
</evidence>
<accession>A3D8U7</accession>
<dbReference type="KEGG" id="sbl:Sbal_3685"/>
<dbReference type="AlphaFoldDB" id="A3D8U7"/>
<evidence type="ECO:0000259" key="1">
    <source>
        <dbReference type="Pfam" id="PF09346"/>
    </source>
</evidence>
<gene>
    <name evidence="2" type="ordered locus">Sbal_3685</name>
</gene>
<feature type="domain" description="Knr4/Smi1-like" evidence="1">
    <location>
        <begin position="26"/>
        <end position="95"/>
    </location>
</feature>
<dbReference type="OrthoDB" id="312624at2"/>
<evidence type="ECO:0000313" key="2">
    <source>
        <dbReference type="EMBL" id="ABN63160.1"/>
    </source>
</evidence>
<dbReference type="Proteomes" id="UP000001557">
    <property type="component" value="Chromosome"/>
</dbReference>
<dbReference type="Pfam" id="PF09346">
    <property type="entry name" value="SMI1_KNR4"/>
    <property type="match status" value="1"/>
</dbReference>
<reference evidence="2 3" key="1">
    <citation type="submission" date="2007-02" db="EMBL/GenBank/DDBJ databases">
        <title>Complete sequence of chromosome of Shewanella baltica OS155.</title>
        <authorList>
            <consortium name="US DOE Joint Genome Institute"/>
            <person name="Copeland A."/>
            <person name="Lucas S."/>
            <person name="Lapidus A."/>
            <person name="Barry K."/>
            <person name="Detter J.C."/>
            <person name="Glavina del Rio T."/>
            <person name="Hammon N."/>
            <person name="Israni S."/>
            <person name="Dalin E."/>
            <person name="Tice H."/>
            <person name="Pitluck S."/>
            <person name="Sims D.R."/>
            <person name="Brettin T."/>
            <person name="Bruce D."/>
            <person name="Han C."/>
            <person name="Tapia R."/>
            <person name="Brainard J."/>
            <person name="Schmutz J."/>
            <person name="Larimer F."/>
            <person name="Land M."/>
            <person name="Hauser L."/>
            <person name="Kyrpides N."/>
            <person name="Mikhailova N."/>
            <person name="Brettar I."/>
            <person name="Klappenbach J."/>
            <person name="Konstantinidis K."/>
            <person name="Rodrigues J."/>
            <person name="Tiedje J."/>
            <person name="Richardson P."/>
        </authorList>
    </citation>
    <scope>NUCLEOTIDE SEQUENCE [LARGE SCALE GENOMIC DNA]</scope>
    <source>
        <strain evidence="3">OS155 / ATCC BAA-1091</strain>
    </source>
</reference>
<organism evidence="2 3">
    <name type="scientific">Shewanella baltica (strain OS155 / ATCC BAA-1091)</name>
    <dbReference type="NCBI Taxonomy" id="325240"/>
    <lineage>
        <taxon>Bacteria</taxon>
        <taxon>Pseudomonadati</taxon>
        <taxon>Pseudomonadota</taxon>
        <taxon>Gammaproteobacteria</taxon>
        <taxon>Alteromonadales</taxon>
        <taxon>Shewanellaceae</taxon>
        <taxon>Shewanella</taxon>
    </lineage>
</organism>
<sequence length="130" mass="15031">MNIEFLSKVEALNDEYCSIEIDTCLESIALPFWSLEEIESGLNLREEWEVPDNLVPFQGDWHELLCLDADTGKVIYINDDREVVFSWPNTEEFLASLSKEEVVYDTEPEIISAWIDPDLLAKANDFKNKL</sequence>
<proteinExistence type="predicted"/>
<dbReference type="Gene3D" id="3.40.1580.10">
    <property type="entry name" value="SMI1/KNR4-like"/>
    <property type="match status" value="1"/>
</dbReference>
<dbReference type="InterPro" id="IPR037883">
    <property type="entry name" value="Knr4/Smi1-like_sf"/>
</dbReference>
<dbReference type="SUPFAM" id="SSF160631">
    <property type="entry name" value="SMI1/KNR4-like"/>
    <property type="match status" value="1"/>
</dbReference>
<dbReference type="HOGENOM" id="CLU_1936677_0_0_6"/>